<evidence type="ECO:0000256" key="8">
    <source>
        <dbReference type="ARBA" id="ARBA00022801"/>
    </source>
</evidence>
<dbReference type="SUPFAM" id="SSF101744">
    <property type="entry name" value="Rof/RNase P subunit-like"/>
    <property type="match status" value="1"/>
</dbReference>
<accession>A0A0L7KZ96</accession>
<dbReference type="GO" id="GO:0006364">
    <property type="term" value="P:rRNA processing"/>
    <property type="evidence" value="ECO:0007669"/>
    <property type="project" value="TreeGrafter"/>
</dbReference>
<dbReference type="EMBL" id="JTDY01004241">
    <property type="protein sequence ID" value="KOB68401.1"/>
    <property type="molecule type" value="Genomic_DNA"/>
</dbReference>
<sequence>MSGSTEDAFDQEAVRTIVTLLSSNVPKSDVPNIKSELKTEFLLAKRKTKIPKIKARKKKKQSLTRKEKKALGFFENALPKSLIYKDFLPMNTVWLEYMNSVLDIQNKSIPVPTDKAWDTFTQSIYRADFHGSILNVVRSKCPSYIGKTGICIMDTKNTFKILSENNIVCTIPKKECVFQIMLKDMKIQIFGKHLGVRPAERTTKKVKGHLHPDL</sequence>
<organism evidence="11 12">
    <name type="scientific">Operophtera brumata</name>
    <name type="common">Winter moth</name>
    <name type="synonym">Phalaena brumata</name>
    <dbReference type="NCBI Taxonomy" id="104452"/>
    <lineage>
        <taxon>Eukaryota</taxon>
        <taxon>Metazoa</taxon>
        <taxon>Ecdysozoa</taxon>
        <taxon>Arthropoda</taxon>
        <taxon>Hexapoda</taxon>
        <taxon>Insecta</taxon>
        <taxon>Pterygota</taxon>
        <taxon>Neoptera</taxon>
        <taxon>Endopterygota</taxon>
        <taxon>Lepidoptera</taxon>
        <taxon>Glossata</taxon>
        <taxon>Ditrysia</taxon>
        <taxon>Geometroidea</taxon>
        <taxon>Geometridae</taxon>
        <taxon>Larentiinae</taxon>
        <taxon>Operophtera</taxon>
    </lineage>
</organism>
<evidence type="ECO:0000313" key="12">
    <source>
        <dbReference type="Proteomes" id="UP000037510"/>
    </source>
</evidence>
<dbReference type="Gene3D" id="2.30.30.210">
    <property type="entry name" value="Ribonuclease P/MRP, subunit p29"/>
    <property type="match status" value="1"/>
</dbReference>
<evidence type="ECO:0000313" key="11">
    <source>
        <dbReference type="EMBL" id="KOB68401.1"/>
    </source>
</evidence>
<dbReference type="Pfam" id="PF01868">
    <property type="entry name" value="RNase_P-MRP_p29"/>
    <property type="match status" value="1"/>
</dbReference>
<dbReference type="InterPro" id="IPR036980">
    <property type="entry name" value="RNase_P/MRP_Rpp29_sf"/>
</dbReference>
<comment type="similarity">
    <text evidence="2">Belongs to the eukaryotic/archaeal RNase P protein component 1 family.</text>
</comment>
<keyword evidence="5 10" id="KW-0819">tRNA processing</keyword>
<dbReference type="PANTHER" id="PTHR13348">
    <property type="entry name" value="RIBONUCLEASE P SUBUNIT P29"/>
    <property type="match status" value="1"/>
</dbReference>
<comment type="subcellular location">
    <subcellularLocation>
        <location evidence="10">Nucleus</location>
        <location evidence="10">Nucleolus</location>
    </subcellularLocation>
</comment>
<evidence type="ECO:0000256" key="4">
    <source>
        <dbReference type="ARBA" id="ARBA00022490"/>
    </source>
</evidence>
<evidence type="ECO:0000256" key="1">
    <source>
        <dbReference type="ARBA" id="ARBA00002435"/>
    </source>
</evidence>
<evidence type="ECO:0000256" key="3">
    <source>
        <dbReference type="ARBA" id="ARBA00016225"/>
    </source>
</evidence>
<gene>
    <name evidence="11" type="ORF">OBRU01_18347</name>
</gene>
<dbReference type="GO" id="GO:0004519">
    <property type="term" value="F:endonuclease activity"/>
    <property type="evidence" value="ECO:0007669"/>
    <property type="project" value="UniProtKB-KW"/>
</dbReference>
<evidence type="ECO:0000256" key="5">
    <source>
        <dbReference type="ARBA" id="ARBA00022694"/>
    </source>
</evidence>
<dbReference type="GO" id="GO:0005730">
    <property type="term" value="C:nucleolus"/>
    <property type="evidence" value="ECO:0007669"/>
    <property type="project" value="UniProtKB-SubCell"/>
</dbReference>
<protein>
    <recommendedName>
        <fullName evidence="3 10">Ribonuclease P protein subunit p29</fullName>
    </recommendedName>
</protein>
<evidence type="ECO:0000256" key="2">
    <source>
        <dbReference type="ARBA" id="ARBA00006181"/>
    </source>
</evidence>
<comment type="function">
    <text evidence="1 10">Component of ribonuclease P, a ribonucleoprotein complex that generates mature tRNA molecules by cleaving their 5'-ends.</text>
</comment>
<evidence type="ECO:0000256" key="6">
    <source>
        <dbReference type="ARBA" id="ARBA00022722"/>
    </source>
</evidence>
<keyword evidence="4" id="KW-0963">Cytoplasm</keyword>
<comment type="caution">
    <text evidence="11">The sequence shown here is derived from an EMBL/GenBank/DDBJ whole genome shotgun (WGS) entry which is preliminary data.</text>
</comment>
<dbReference type="AlphaFoldDB" id="A0A0L7KZ96"/>
<dbReference type="HAMAP" id="MF_00754">
    <property type="entry name" value="RNase_P_1"/>
    <property type="match status" value="1"/>
</dbReference>
<reference evidence="11 12" key="1">
    <citation type="journal article" date="2015" name="Genome Biol. Evol.">
        <title>The genome of winter moth (Operophtera brumata) provides a genomic perspective on sexual dimorphism and phenology.</title>
        <authorList>
            <person name="Derks M.F."/>
            <person name="Smit S."/>
            <person name="Salis L."/>
            <person name="Schijlen E."/>
            <person name="Bossers A."/>
            <person name="Mateman C."/>
            <person name="Pijl A.S."/>
            <person name="de Ridder D."/>
            <person name="Groenen M.A."/>
            <person name="Visser M.E."/>
            <person name="Megens H.J."/>
        </authorList>
    </citation>
    <scope>NUCLEOTIDE SEQUENCE [LARGE SCALE GENOMIC DNA]</scope>
    <source>
        <strain evidence="11">WM2013NL</strain>
        <tissue evidence="11">Head and thorax</tissue>
    </source>
</reference>
<dbReference type="GO" id="GO:0016787">
    <property type="term" value="F:hydrolase activity"/>
    <property type="evidence" value="ECO:0007669"/>
    <property type="project" value="UniProtKB-KW"/>
</dbReference>
<keyword evidence="7" id="KW-0255">Endonuclease</keyword>
<dbReference type="GO" id="GO:0033204">
    <property type="term" value="F:ribonuclease P RNA binding"/>
    <property type="evidence" value="ECO:0007669"/>
    <property type="project" value="InterPro"/>
</dbReference>
<dbReference type="InterPro" id="IPR016848">
    <property type="entry name" value="RNase_P/MRP_Rpp29-subunit"/>
</dbReference>
<dbReference type="InterPro" id="IPR023534">
    <property type="entry name" value="Rof/RNase_P-like"/>
</dbReference>
<dbReference type="InterPro" id="IPR023538">
    <property type="entry name" value="RNP1"/>
</dbReference>
<dbReference type="PIRSF" id="PIRSF027081">
    <property type="entry name" value="RNase_P/MRP_p29_subunit"/>
    <property type="match status" value="1"/>
</dbReference>
<keyword evidence="10" id="KW-0539">Nucleus</keyword>
<dbReference type="GO" id="GO:0000172">
    <property type="term" value="C:ribonuclease MRP complex"/>
    <property type="evidence" value="ECO:0007669"/>
    <property type="project" value="InterPro"/>
</dbReference>
<dbReference type="OrthoDB" id="124041at2759"/>
<dbReference type="PANTHER" id="PTHR13348:SF0">
    <property type="entry name" value="RIBONUCLEASE P PROTEIN SUBUNIT P29"/>
    <property type="match status" value="1"/>
</dbReference>
<dbReference type="Proteomes" id="UP000037510">
    <property type="component" value="Unassembled WGS sequence"/>
</dbReference>
<name>A0A0L7KZ96_OPEBR</name>
<dbReference type="InterPro" id="IPR002730">
    <property type="entry name" value="Rpp29/RNP1"/>
</dbReference>
<evidence type="ECO:0000256" key="7">
    <source>
        <dbReference type="ARBA" id="ARBA00022759"/>
    </source>
</evidence>
<dbReference type="STRING" id="104452.A0A0L7KZ96"/>
<proteinExistence type="inferred from homology"/>
<comment type="subunit">
    <text evidence="9">Component of nuclear RNase P and RNase MRP ribonucleoproteins. RNase P consists of a catalytic RNA moiety and 10 different protein chains; POP1, POP4, POP5, POP7, RPP14, RPP21, RPP25, RPP30, RPP38 and RPP40. Within the RNase P complex, POP1, POP7 and RPP25 form the 'finger' subcomplex, POP5, RPP14, RPP40 and homodimeric RPP30 form the 'palm' subcomplex, and RPP21, POP4 and RPP38 form the 'wrist' subcomplex. All subunits of the RNase P complex interact with the catalytic RNA. Several subunits of RNase P are also part of the RNase MRP complex. RNase MRP consists of a catalytic RNA moiety and about 8 protein subunits; POP1, POP7, RPP25, RPP30, RPP38, RPP40 and possibly also POP4 and POP5.</text>
</comment>
<keyword evidence="12" id="KW-1185">Reference proteome</keyword>
<dbReference type="GO" id="GO:0030677">
    <property type="term" value="C:ribonuclease P complex"/>
    <property type="evidence" value="ECO:0007669"/>
    <property type="project" value="UniProtKB-UniRule"/>
</dbReference>
<dbReference type="GO" id="GO:0001682">
    <property type="term" value="P:tRNA 5'-leader removal"/>
    <property type="evidence" value="ECO:0007669"/>
    <property type="project" value="InterPro"/>
</dbReference>
<evidence type="ECO:0000256" key="10">
    <source>
        <dbReference type="PIRNR" id="PIRNR027081"/>
    </source>
</evidence>
<dbReference type="SMART" id="SM00538">
    <property type="entry name" value="POP4"/>
    <property type="match status" value="1"/>
</dbReference>
<keyword evidence="6" id="KW-0540">Nuclease</keyword>
<keyword evidence="8" id="KW-0378">Hydrolase</keyword>
<evidence type="ECO:0000256" key="9">
    <source>
        <dbReference type="ARBA" id="ARBA00046486"/>
    </source>
</evidence>